<dbReference type="EMBL" id="JBEPME010000005">
    <property type="protein sequence ID" value="MET3658523.1"/>
    <property type="molecule type" value="Genomic_DNA"/>
</dbReference>
<dbReference type="RefSeq" id="WP_354314184.1">
    <property type="nucleotide sequence ID" value="NZ_JBEPME010000005.1"/>
</dbReference>
<name>A0ABV2KEN3_SPOPS</name>
<accession>A0ABV2KEN3</accession>
<evidence type="ECO:0000313" key="2">
    <source>
        <dbReference type="Proteomes" id="UP001549104"/>
    </source>
</evidence>
<reference evidence="1 2" key="1">
    <citation type="submission" date="2024-06" db="EMBL/GenBank/DDBJ databases">
        <title>Sorghum-associated microbial communities from plants grown in Nebraska, USA.</title>
        <authorList>
            <person name="Schachtman D."/>
        </authorList>
    </citation>
    <scope>NUCLEOTIDE SEQUENCE [LARGE SCALE GENOMIC DNA]</scope>
    <source>
        <strain evidence="1 2">1288</strain>
    </source>
</reference>
<evidence type="ECO:0000313" key="1">
    <source>
        <dbReference type="EMBL" id="MET3658523.1"/>
    </source>
</evidence>
<dbReference type="Proteomes" id="UP001549104">
    <property type="component" value="Unassembled WGS sequence"/>
</dbReference>
<gene>
    <name evidence="1" type="ORF">ABIC55_003640</name>
</gene>
<sequence length="115" mass="12956">MDGDVTVALIPLKQTVLVHKPETTNDWGETTSLPPITLKCRADEKVEYVKNFASTTLNAEVLSSVQLLFNKLPDIRYDDVIEFTNELDVTVKRKPLLIEPIRMINGKPTLTAVYL</sequence>
<organism evidence="1 2">
    <name type="scientific">Sporosarcina psychrophila</name>
    <name type="common">Bacillus psychrophilus</name>
    <dbReference type="NCBI Taxonomy" id="1476"/>
    <lineage>
        <taxon>Bacteria</taxon>
        <taxon>Bacillati</taxon>
        <taxon>Bacillota</taxon>
        <taxon>Bacilli</taxon>
        <taxon>Bacillales</taxon>
        <taxon>Caryophanaceae</taxon>
        <taxon>Sporosarcina</taxon>
    </lineage>
</organism>
<comment type="caution">
    <text evidence="1">The sequence shown here is derived from an EMBL/GenBank/DDBJ whole genome shotgun (WGS) entry which is preliminary data.</text>
</comment>
<keyword evidence="2" id="KW-1185">Reference proteome</keyword>
<proteinExistence type="predicted"/>
<protein>
    <submittedName>
        <fullName evidence="1">Uncharacterized protein</fullName>
    </submittedName>
</protein>